<accession>A0A3B0W2Q1</accession>
<sequence>MNEGRLSPSTCSRGFLPPVWCAVRNRGYEKKATPIFLCNYTGSRSLSLSKAEAGGANRFGFGRLSRRYIQLLTVTFLLTFLFTLLVACQNEDQLPTAVPTAAVSTADEATMPVGEVEVETAVPDDTTPEATATAIPPTATPMPAKTVTICLGGEPSSLFLYGDDSLAATAVRHALYENLFTTLNYDYQPQGLQKLPSLAEGDARIGLVEVSEGDLIVNSAGNVVFLVPSVQFVRGDGEFVTFDRTLVGEGSEPLLMQQMTADFSFRPMVWSDGTNVTAADSVFSYEIAASPDTPDDKSKIERTASYEATGELT</sequence>
<feature type="region of interest" description="Disordered" evidence="1">
    <location>
        <begin position="290"/>
        <end position="313"/>
    </location>
</feature>
<dbReference type="EMBL" id="UOEU01001115">
    <property type="protein sequence ID" value="VAW43579.1"/>
    <property type="molecule type" value="Genomic_DNA"/>
</dbReference>
<feature type="transmembrane region" description="Helical" evidence="2">
    <location>
        <begin position="68"/>
        <end position="87"/>
    </location>
</feature>
<dbReference type="AlphaFoldDB" id="A0A3B0W2Q1"/>
<keyword evidence="2" id="KW-1133">Transmembrane helix</keyword>
<evidence type="ECO:0000256" key="2">
    <source>
        <dbReference type="SAM" id="Phobius"/>
    </source>
</evidence>
<keyword evidence="2" id="KW-0812">Transmembrane</keyword>
<feature type="compositionally biased region" description="Basic and acidic residues" evidence="1">
    <location>
        <begin position="294"/>
        <end position="304"/>
    </location>
</feature>
<keyword evidence="2" id="KW-0472">Membrane</keyword>
<dbReference type="SUPFAM" id="SSF53850">
    <property type="entry name" value="Periplasmic binding protein-like II"/>
    <property type="match status" value="1"/>
</dbReference>
<evidence type="ECO:0000256" key="1">
    <source>
        <dbReference type="SAM" id="MobiDB-lite"/>
    </source>
</evidence>
<feature type="non-terminal residue" evidence="3">
    <location>
        <position position="313"/>
    </location>
</feature>
<protein>
    <submittedName>
        <fullName evidence="3">Uncharacterized protein</fullName>
    </submittedName>
</protein>
<name>A0A3B0W2Q1_9ZZZZ</name>
<organism evidence="3">
    <name type="scientific">hydrothermal vent metagenome</name>
    <dbReference type="NCBI Taxonomy" id="652676"/>
    <lineage>
        <taxon>unclassified sequences</taxon>
        <taxon>metagenomes</taxon>
        <taxon>ecological metagenomes</taxon>
    </lineage>
</organism>
<gene>
    <name evidence="3" type="ORF">MNBD_CHLOROFLEXI01-629</name>
</gene>
<dbReference type="Gene3D" id="3.40.190.10">
    <property type="entry name" value="Periplasmic binding protein-like II"/>
    <property type="match status" value="1"/>
</dbReference>
<evidence type="ECO:0000313" key="3">
    <source>
        <dbReference type="EMBL" id="VAW43579.1"/>
    </source>
</evidence>
<proteinExistence type="predicted"/>
<reference evidence="3" key="1">
    <citation type="submission" date="2018-06" db="EMBL/GenBank/DDBJ databases">
        <authorList>
            <person name="Zhirakovskaya E."/>
        </authorList>
    </citation>
    <scope>NUCLEOTIDE SEQUENCE</scope>
</reference>